<accession>A0A5Q5BEB7</accession>
<proteinExistence type="predicted"/>
<dbReference type="Pfam" id="PF23715">
    <property type="entry name" value="DUF7157"/>
    <property type="match status" value="1"/>
</dbReference>
<protein>
    <submittedName>
        <fullName evidence="5">Uncharacterized protein</fullName>
    </submittedName>
</protein>
<keyword evidence="2" id="KW-0812">Transmembrane</keyword>
<feature type="compositionally biased region" description="Low complexity" evidence="1">
    <location>
        <begin position="280"/>
        <end position="306"/>
    </location>
</feature>
<organism evidence="5">
    <name type="scientific">Mycobacterium sp. (strain MCS)</name>
    <dbReference type="NCBI Taxonomy" id="164756"/>
    <lineage>
        <taxon>Bacteria</taxon>
        <taxon>Bacillati</taxon>
        <taxon>Actinomycetota</taxon>
        <taxon>Actinomycetes</taxon>
        <taxon>Mycobacteriales</taxon>
        <taxon>Mycobacteriaceae</taxon>
        <taxon>Mycobacterium</taxon>
    </lineage>
</organism>
<evidence type="ECO:0000256" key="2">
    <source>
        <dbReference type="SAM" id="Phobius"/>
    </source>
</evidence>
<keyword evidence="2" id="KW-1133">Transmembrane helix</keyword>
<feature type="domain" description="DUF7159" evidence="4">
    <location>
        <begin position="2"/>
        <end position="214"/>
    </location>
</feature>
<evidence type="ECO:0000313" key="5">
    <source>
        <dbReference type="EMBL" id="ABG06534.1"/>
    </source>
</evidence>
<evidence type="ECO:0000256" key="1">
    <source>
        <dbReference type="SAM" id="MobiDB-lite"/>
    </source>
</evidence>
<feature type="region of interest" description="Disordered" evidence="1">
    <location>
        <begin position="278"/>
        <end position="324"/>
    </location>
</feature>
<evidence type="ECO:0000259" key="4">
    <source>
        <dbReference type="Pfam" id="PF23717"/>
    </source>
</evidence>
<feature type="transmembrane region" description="Helical" evidence="2">
    <location>
        <begin position="243"/>
        <end position="265"/>
    </location>
</feature>
<evidence type="ECO:0000259" key="3">
    <source>
        <dbReference type="Pfam" id="PF23715"/>
    </source>
</evidence>
<dbReference type="KEGG" id="mmc:Mmcs_0413"/>
<sequence length="427" mass="42713">MDLVLGVSVTSTALRFVLVEGATGDGATVDSGTLAMPVSGDSLDALVGAVSGEGPYAAAPGQRPLAVGVTWTESVTEQAAGLMTALTARGVRNVVALSPAESAAALAAGLGDLAAQTDVAVCVAEPDVALVAVVTADTVHVDQIDRAGAGALARQVRETADSTAVYPEAVYVLGSADDVDAVVAALAGLVTAPVLSAAEADLALARGAALASAQGSVGVDAPLALAQVTADAPRSWLTWRIPALTSVLVAAVVTFVVSLSVALGLELTPQMRSDDAATRQVASASDQAKAAVDAPAPEALPKAAPKPAAPPPPPEAPPAPPPEAVTVVDIAPAAPAPAPEVAPVIEPVYAAPEVAPPPAPVYVPPAPPVYVPPAPAYVPPPAPVAPAYTPPQAGYVPPVAPQQPRLRDRIIERLPIINRFHEPQYPY</sequence>
<reference evidence="5" key="1">
    <citation type="submission" date="2006-06" db="EMBL/GenBank/DDBJ databases">
        <title>Complete sequence of chromosome of Mycobacterium sp. MCS.</title>
        <authorList>
            <consortium name="US DOE Joint Genome Institute"/>
            <person name="Copeland A."/>
            <person name="Lucas S."/>
            <person name="Lapidus A."/>
            <person name="Barry K."/>
            <person name="Detter J.C."/>
            <person name="Glavina del Rio T."/>
            <person name="Hammon N."/>
            <person name="Israni S."/>
            <person name="Dalin E."/>
            <person name="Tice H."/>
            <person name="Pitluck S."/>
            <person name="Martinez M."/>
            <person name="Schmutz J."/>
            <person name="Larimer F."/>
            <person name="Land M."/>
            <person name="Hauser L."/>
            <person name="Kyrpides N."/>
            <person name="Kim E."/>
            <person name="Miller C.D."/>
            <person name="Hughes J.E."/>
            <person name="Anderson A.J."/>
            <person name="Sims R.C."/>
            <person name="Richardson P."/>
        </authorList>
    </citation>
    <scope>NUCLEOTIDE SEQUENCE [LARGE SCALE GENOMIC DNA]</scope>
    <source>
        <strain evidence="5">MCS</strain>
    </source>
</reference>
<feature type="compositionally biased region" description="Pro residues" evidence="1">
    <location>
        <begin position="307"/>
        <end position="323"/>
    </location>
</feature>
<dbReference type="InterPro" id="IPR055583">
    <property type="entry name" value="DUF7159"/>
</dbReference>
<name>A0A5Q5BEB7_MYCSS</name>
<gene>
    <name evidence="5" type="ordered locus">Mmcs_0413</name>
</gene>
<dbReference type="InterPro" id="IPR055581">
    <property type="entry name" value="DUF7157"/>
</dbReference>
<feature type="domain" description="DUF7157" evidence="3">
    <location>
        <begin position="342"/>
        <end position="425"/>
    </location>
</feature>
<keyword evidence="2" id="KW-0472">Membrane</keyword>
<dbReference type="EMBL" id="CP000384">
    <property type="protein sequence ID" value="ABG06534.1"/>
    <property type="molecule type" value="Genomic_DNA"/>
</dbReference>
<dbReference type="AlphaFoldDB" id="A0A5Q5BEB7"/>
<dbReference type="Pfam" id="PF23717">
    <property type="entry name" value="DUF7159"/>
    <property type="match status" value="1"/>
</dbReference>